<gene>
    <name evidence="7" type="ORF">BBG48_007450</name>
</gene>
<evidence type="ECO:0000256" key="1">
    <source>
        <dbReference type="ARBA" id="ARBA00022517"/>
    </source>
</evidence>
<comment type="caution">
    <text evidence="7">The sequence shown here is derived from an EMBL/GenBank/DDBJ whole genome shotgun (WGS) entry which is preliminary data.</text>
</comment>
<dbReference type="SUPFAM" id="SSF118010">
    <property type="entry name" value="TM1457-like"/>
    <property type="match status" value="1"/>
</dbReference>
<keyword evidence="4" id="KW-0788">Thiol protease</keyword>
<dbReference type="AlphaFoldDB" id="A0A371IKD8"/>
<proteinExistence type="inferred from homology"/>
<dbReference type="GO" id="GO:0006508">
    <property type="term" value="P:proteolysis"/>
    <property type="evidence" value="ECO:0007669"/>
    <property type="project" value="UniProtKB-KW"/>
</dbReference>
<keyword evidence="8" id="KW-1185">Reference proteome</keyword>
<keyword evidence="1" id="KW-0690">Ribosome biogenesis</keyword>
<reference evidence="7 8" key="1">
    <citation type="journal article" date="2016" name="Genome Announc.">
        <title>Draft Genome Sequence of Criibacterium bergeronii gen. nov., sp. nov., Strain CCRI-22567T, Isolated from a Vaginal Sample from a Woman with Bacterial Vaginosis.</title>
        <authorList>
            <person name="Maheux A.F."/>
            <person name="Berube E."/>
            <person name="Boudreau D.K."/>
            <person name="Raymond F."/>
            <person name="Corbeil J."/>
            <person name="Roy P.H."/>
            <person name="Boissinot M."/>
            <person name="Omar R.F."/>
        </authorList>
    </citation>
    <scope>NUCLEOTIDE SEQUENCE [LARGE SCALE GENOMIC DNA]</scope>
    <source>
        <strain evidence="7 8">CCRI-22567</strain>
    </source>
</reference>
<dbReference type="EMBL" id="MBEW02000016">
    <property type="protein sequence ID" value="RDY20958.1"/>
    <property type="molecule type" value="Genomic_DNA"/>
</dbReference>
<evidence type="ECO:0000256" key="5">
    <source>
        <dbReference type="ARBA" id="ARBA00044503"/>
    </source>
</evidence>
<dbReference type="CDD" id="cd16332">
    <property type="entry name" value="Prp-like"/>
    <property type="match status" value="1"/>
</dbReference>
<comment type="similarity">
    <text evidence="5">Belongs to the Prp family.</text>
</comment>
<dbReference type="InterPro" id="IPR036764">
    <property type="entry name" value="Peptidase_Prp_sf"/>
</dbReference>
<evidence type="ECO:0000313" key="8">
    <source>
        <dbReference type="Proteomes" id="UP000093352"/>
    </source>
</evidence>
<evidence type="ECO:0000256" key="6">
    <source>
        <dbReference type="ARBA" id="ARBA00044538"/>
    </source>
</evidence>
<keyword evidence="2 7" id="KW-0645">Protease</keyword>
<protein>
    <recommendedName>
        <fullName evidence="6">Ribosomal processing cysteine protease Prp</fullName>
    </recommendedName>
</protein>
<evidence type="ECO:0000256" key="2">
    <source>
        <dbReference type="ARBA" id="ARBA00022670"/>
    </source>
</evidence>
<dbReference type="Proteomes" id="UP000093352">
    <property type="component" value="Unassembled WGS sequence"/>
</dbReference>
<dbReference type="InterPro" id="IPR007422">
    <property type="entry name" value="Peptidase_Prp"/>
</dbReference>
<organism evidence="7 8">
    <name type="scientific">Criibacterium bergeronii</name>
    <dbReference type="NCBI Taxonomy" id="1871336"/>
    <lineage>
        <taxon>Bacteria</taxon>
        <taxon>Bacillati</taxon>
        <taxon>Bacillota</taxon>
        <taxon>Clostridia</taxon>
        <taxon>Peptostreptococcales</taxon>
        <taxon>Filifactoraceae</taxon>
        <taxon>Criibacterium</taxon>
    </lineage>
</organism>
<evidence type="ECO:0000256" key="3">
    <source>
        <dbReference type="ARBA" id="ARBA00022801"/>
    </source>
</evidence>
<dbReference type="STRING" id="1871336.BBG48_09665"/>
<dbReference type="RefSeq" id="WP_068913149.1">
    <property type="nucleotide sequence ID" value="NZ_MBEW02000016.1"/>
</dbReference>
<evidence type="ECO:0000256" key="4">
    <source>
        <dbReference type="ARBA" id="ARBA00022807"/>
    </source>
</evidence>
<evidence type="ECO:0000313" key="7">
    <source>
        <dbReference type="EMBL" id="RDY20958.1"/>
    </source>
</evidence>
<accession>A0A371IKD8</accession>
<dbReference type="PANTHER" id="PTHR39178:SF1">
    <property type="entry name" value="RIBOSOMAL-PROCESSING CYSTEINE PROTEASE PRP"/>
    <property type="match status" value="1"/>
</dbReference>
<name>A0A371IKD8_9FIRM</name>
<dbReference type="GO" id="GO:0008234">
    <property type="term" value="F:cysteine-type peptidase activity"/>
    <property type="evidence" value="ECO:0007669"/>
    <property type="project" value="UniProtKB-KW"/>
</dbReference>
<sequence length="114" mass="12994">MIKINIKKTNNKITNLQISNHANYADYGKDIVCAAVSVLSQAVVNSMILALDNRDDFFTVDEKTGQITIDVPQKVDNIQQIKLDTLTQMLEVSFRDLQEQYENNISLNFEEVEI</sequence>
<keyword evidence="3" id="KW-0378">Hydrolase</keyword>
<dbReference type="GO" id="GO:0042254">
    <property type="term" value="P:ribosome biogenesis"/>
    <property type="evidence" value="ECO:0007669"/>
    <property type="project" value="UniProtKB-KW"/>
</dbReference>
<dbReference type="Gene3D" id="3.30.70.1490">
    <property type="entry name" value="Cysteine protease Prp"/>
    <property type="match status" value="1"/>
</dbReference>
<dbReference type="Pfam" id="PF04327">
    <property type="entry name" value="Peptidase_Prp"/>
    <property type="match status" value="1"/>
</dbReference>
<dbReference type="PANTHER" id="PTHR39178">
    <property type="entry name" value="HYPOTHETICAL RIBOSOME-ASSOCIATED PROTEIN"/>
    <property type="match status" value="1"/>
</dbReference>